<dbReference type="Pfam" id="PF05257">
    <property type="entry name" value="CHAP"/>
    <property type="match status" value="1"/>
</dbReference>
<dbReference type="Proteomes" id="UP001597083">
    <property type="component" value="Unassembled WGS sequence"/>
</dbReference>
<feature type="region of interest" description="Disordered" evidence="1">
    <location>
        <begin position="1"/>
        <end position="20"/>
    </location>
</feature>
<evidence type="ECO:0000256" key="1">
    <source>
        <dbReference type="SAM" id="MobiDB-lite"/>
    </source>
</evidence>
<reference evidence="4" key="1">
    <citation type="journal article" date="2019" name="Int. J. Syst. Evol. Microbiol.">
        <title>The Global Catalogue of Microorganisms (GCM) 10K type strain sequencing project: providing services to taxonomists for standard genome sequencing and annotation.</title>
        <authorList>
            <consortium name="The Broad Institute Genomics Platform"/>
            <consortium name="The Broad Institute Genome Sequencing Center for Infectious Disease"/>
            <person name="Wu L."/>
            <person name="Ma J."/>
        </authorList>
    </citation>
    <scope>NUCLEOTIDE SEQUENCE [LARGE SCALE GENOMIC DNA]</scope>
    <source>
        <strain evidence="4">JCM 31696</strain>
    </source>
</reference>
<dbReference type="SUPFAM" id="SSF54001">
    <property type="entry name" value="Cysteine proteinases"/>
    <property type="match status" value="1"/>
</dbReference>
<evidence type="ECO:0000313" key="3">
    <source>
        <dbReference type="EMBL" id="MFD0852886.1"/>
    </source>
</evidence>
<proteinExistence type="predicted"/>
<evidence type="ECO:0000259" key="2">
    <source>
        <dbReference type="Pfam" id="PF05257"/>
    </source>
</evidence>
<name>A0ABW3CH64_9ACTN</name>
<comment type="caution">
    <text evidence="3">The sequence shown here is derived from an EMBL/GenBank/DDBJ whole genome shotgun (WGS) entry which is preliminary data.</text>
</comment>
<evidence type="ECO:0000313" key="4">
    <source>
        <dbReference type="Proteomes" id="UP001597083"/>
    </source>
</evidence>
<protein>
    <submittedName>
        <fullName evidence="3">CHAP domain-containing protein</fullName>
    </submittedName>
</protein>
<dbReference type="EMBL" id="JBHTIR010001714">
    <property type="protein sequence ID" value="MFD0852886.1"/>
    <property type="molecule type" value="Genomic_DNA"/>
</dbReference>
<keyword evidence="4" id="KW-1185">Reference proteome</keyword>
<dbReference type="InterPro" id="IPR038765">
    <property type="entry name" value="Papain-like_cys_pep_sf"/>
</dbReference>
<feature type="domain" description="Peptidase C51" evidence="2">
    <location>
        <begin position="72"/>
        <end position="157"/>
    </location>
</feature>
<dbReference type="Gene3D" id="3.90.1720.10">
    <property type="entry name" value="endopeptidase domain like (from Nostoc punctiforme)"/>
    <property type="match status" value="1"/>
</dbReference>
<gene>
    <name evidence="3" type="ORF">ACFQ07_11650</name>
</gene>
<accession>A0ABW3CH64</accession>
<dbReference type="InterPro" id="IPR007921">
    <property type="entry name" value="CHAP_dom"/>
</dbReference>
<feature type="non-terminal residue" evidence="3">
    <location>
        <position position="1"/>
    </location>
</feature>
<sequence>AEGGSAVPAPAPAAEPEQAKPTVKEMLDLAQEQVGISEDSGGETKFQEWYVGSDRAEETVARDGGGSPRVYSSAAWCSMFISWLGDQTGFTDQVGSDAWTVEHARWFKEEGRWGTKPKPGAIVFFAWNGSKNISSIKHVGIVVEDKGDGQVATIEGNSRNAVREQVRSAGDIVGYGYPEYADEK</sequence>
<organism evidence="3 4">
    <name type="scientific">Actinomadura adrarensis</name>
    <dbReference type="NCBI Taxonomy" id="1819600"/>
    <lineage>
        <taxon>Bacteria</taxon>
        <taxon>Bacillati</taxon>
        <taxon>Actinomycetota</taxon>
        <taxon>Actinomycetes</taxon>
        <taxon>Streptosporangiales</taxon>
        <taxon>Thermomonosporaceae</taxon>
        <taxon>Actinomadura</taxon>
    </lineage>
</organism>